<reference evidence="1 2" key="1">
    <citation type="submission" date="2021-03" db="EMBL/GenBank/DDBJ databases">
        <title>Enterococcal diversity collection.</title>
        <authorList>
            <person name="Gilmore M.S."/>
            <person name="Schwartzman J."/>
            <person name="Van Tyne D."/>
            <person name="Martin M."/>
            <person name="Earl A.M."/>
            <person name="Manson A.L."/>
            <person name="Straub T."/>
            <person name="Salamzade R."/>
            <person name="Saavedra J."/>
            <person name="Lebreton F."/>
            <person name="Prichula J."/>
            <person name="Schaufler K."/>
            <person name="Gaca A."/>
            <person name="Sgardioli B."/>
            <person name="Wagenaar J."/>
            <person name="Strong T."/>
        </authorList>
    </citation>
    <scope>NUCLEOTIDE SEQUENCE [LARGE SCALE GENOMIC DNA]</scope>
    <source>
        <strain evidence="1 2">669A</strain>
    </source>
</reference>
<protein>
    <recommendedName>
        <fullName evidence="3">Lipoprotein</fullName>
    </recommendedName>
</protein>
<sequence length="153" mass="17328">MGKKIIALLMLLSIGLISCGKVEKTSKTTIGFEHKVEEDEINAIVGERGTLTPPQPFEGIEAKWVFREITDNEYVRLDKEGNWETLKAGTTEILPLFDLSQQTSEELADKYDDLELVTSSQAWYVSFNIYPDKESLENPPVMDSSDREVKLLQ</sequence>
<keyword evidence="2" id="KW-1185">Reference proteome</keyword>
<proteinExistence type="predicted"/>
<accession>A0ABS3LBI9</accession>
<dbReference type="RefSeq" id="WP_207673913.1">
    <property type="nucleotide sequence ID" value="NZ_JAFREM010000018.1"/>
</dbReference>
<dbReference type="PROSITE" id="PS51257">
    <property type="entry name" value="PROKAR_LIPOPROTEIN"/>
    <property type="match status" value="1"/>
</dbReference>
<name>A0ABS3LBI9_9ENTE</name>
<dbReference type="EMBL" id="JAFREM010000018">
    <property type="protein sequence ID" value="MBO1306998.1"/>
    <property type="molecule type" value="Genomic_DNA"/>
</dbReference>
<gene>
    <name evidence="1" type="ORF">JZO70_12550</name>
</gene>
<comment type="caution">
    <text evidence="1">The sequence shown here is derived from an EMBL/GenBank/DDBJ whole genome shotgun (WGS) entry which is preliminary data.</text>
</comment>
<dbReference type="Proteomes" id="UP000664601">
    <property type="component" value="Unassembled WGS sequence"/>
</dbReference>
<evidence type="ECO:0008006" key="3">
    <source>
        <dbReference type="Google" id="ProtNLM"/>
    </source>
</evidence>
<evidence type="ECO:0000313" key="1">
    <source>
        <dbReference type="EMBL" id="MBO1306998.1"/>
    </source>
</evidence>
<organism evidence="1 2">
    <name type="scientific">Candidatus Enterococcus moelleringii</name>
    <dbReference type="NCBI Taxonomy" id="2815325"/>
    <lineage>
        <taxon>Bacteria</taxon>
        <taxon>Bacillati</taxon>
        <taxon>Bacillota</taxon>
        <taxon>Bacilli</taxon>
        <taxon>Lactobacillales</taxon>
        <taxon>Enterococcaceae</taxon>
        <taxon>Enterococcus</taxon>
    </lineage>
</organism>
<evidence type="ECO:0000313" key="2">
    <source>
        <dbReference type="Proteomes" id="UP000664601"/>
    </source>
</evidence>